<dbReference type="AlphaFoldDB" id="A0A0F9AYS4"/>
<organism evidence="1">
    <name type="scientific">marine sediment metagenome</name>
    <dbReference type="NCBI Taxonomy" id="412755"/>
    <lineage>
        <taxon>unclassified sequences</taxon>
        <taxon>metagenomes</taxon>
        <taxon>ecological metagenomes</taxon>
    </lineage>
</organism>
<protein>
    <submittedName>
        <fullName evidence="1">Uncharacterized protein</fullName>
    </submittedName>
</protein>
<evidence type="ECO:0000313" key="1">
    <source>
        <dbReference type="EMBL" id="KKK77486.1"/>
    </source>
</evidence>
<proteinExistence type="predicted"/>
<gene>
    <name evidence="1" type="ORF">LCGC14_2853140</name>
</gene>
<name>A0A0F9AYS4_9ZZZZ</name>
<dbReference type="EMBL" id="LAZR01054934">
    <property type="protein sequence ID" value="KKK77486.1"/>
    <property type="molecule type" value="Genomic_DNA"/>
</dbReference>
<sequence>MKNLDLGSLEWALSQSDLKLDLGFARTATGNERLDNAPIKAGFFWSRGTEQVYSIEVTKDELIALIQSLDSKGVKVPEEFNEALQEFPT</sequence>
<comment type="caution">
    <text evidence="1">The sequence shown here is derived from an EMBL/GenBank/DDBJ whole genome shotgun (WGS) entry which is preliminary data.</text>
</comment>
<reference evidence="1" key="1">
    <citation type="journal article" date="2015" name="Nature">
        <title>Complex archaea that bridge the gap between prokaryotes and eukaryotes.</title>
        <authorList>
            <person name="Spang A."/>
            <person name="Saw J.H."/>
            <person name="Jorgensen S.L."/>
            <person name="Zaremba-Niedzwiedzka K."/>
            <person name="Martijn J."/>
            <person name="Lind A.E."/>
            <person name="van Eijk R."/>
            <person name="Schleper C."/>
            <person name="Guy L."/>
            <person name="Ettema T.J."/>
        </authorList>
    </citation>
    <scope>NUCLEOTIDE SEQUENCE</scope>
</reference>
<accession>A0A0F9AYS4</accession>